<organism evidence="1 2">
    <name type="scientific">Pseudorhodobacter turbinis</name>
    <dbReference type="NCBI Taxonomy" id="2500533"/>
    <lineage>
        <taxon>Bacteria</taxon>
        <taxon>Pseudomonadati</taxon>
        <taxon>Pseudomonadota</taxon>
        <taxon>Alphaproteobacteria</taxon>
        <taxon>Rhodobacterales</taxon>
        <taxon>Paracoccaceae</taxon>
        <taxon>Pseudorhodobacter</taxon>
    </lineage>
</organism>
<evidence type="ECO:0000313" key="2">
    <source>
        <dbReference type="Proteomes" id="UP000298631"/>
    </source>
</evidence>
<reference evidence="1 2" key="1">
    <citation type="submission" date="2019-05" db="EMBL/GenBank/DDBJ databases">
        <title>Pseudorhodobacter turbinis sp. nov., isolated from the gut of the Korean turban shell.</title>
        <authorList>
            <person name="Jeong Y.-S."/>
            <person name="Kang W.-R."/>
            <person name="Bae J.-W."/>
        </authorList>
    </citation>
    <scope>NUCLEOTIDE SEQUENCE [LARGE SCALE GENOMIC DNA]</scope>
    <source>
        <strain evidence="1 2">S12M18</strain>
    </source>
</reference>
<dbReference type="InterPro" id="IPR019056">
    <property type="entry name" value="Phage_TAC_6"/>
</dbReference>
<dbReference type="EMBL" id="CP039964">
    <property type="protein sequence ID" value="QCO54608.1"/>
    <property type="molecule type" value="Genomic_DNA"/>
</dbReference>
<dbReference type="AlphaFoldDB" id="A0A4P8ED15"/>
<accession>A0A4P8ED15</accession>
<dbReference type="NCBIfam" id="TIGR02216">
    <property type="entry name" value="phage_TIGR02216"/>
    <property type="match status" value="1"/>
</dbReference>
<proteinExistence type="predicted"/>
<dbReference type="OrthoDB" id="7582980at2"/>
<protein>
    <submittedName>
        <fullName evidence="1">Phage tail assembly chaperone</fullName>
    </submittedName>
</protein>
<gene>
    <name evidence="1" type="ORF">EOK75_01560</name>
</gene>
<dbReference type="RefSeq" id="WP_137192286.1">
    <property type="nucleotide sequence ID" value="NZ_CP039964.1"/>
</dbReference>
<name>A0A4P8ED15_9RHOB</name>
<dbReference type="KEGG" id="pseb:EOK75_01560"/>
<keyword evidence="2" id="KW-1185">Reference proteome</keyword>
<dbReference type="InterPro" id="IPR011739">
    <property type="entry name" value="GTA_rcc01693"/>
</dbReference>
<dbReference type="Proteomes" id="UP000298631">
    <property type="component" value="Chromosome"/>
</dbReference>
<dbReference type="Pfam" id="PF09550">
    <property type="entry name" value="Phage_TAC_6"/>
    <property type="match status" value="1"/>
</dbReference>
<evidence type="ECO:0000313" key="1">
    <source>
        <dbReference type="EMBL" id="QCO54608.1"/>
    </source>
</evidence>
<sequence length="67" mass="7341">MTGIDWAGLMQVGLHGLGMQPQDFWRLTPVELRIKLGAAASAAPLTRARLEDLARAFPDVKKETEHG</sequence>